<organism evidence="5 6">
    <name type="scientific">Coleophoma cylindrospora</name>
    <dbReference type="NCBI Taxonomy" id="1849047"/>
    <lineage>
        <taxon>Eukaryota</taxon>
        <taxon>Fungi</taxon>
        <taxon>Dikarya</taxon>
        <taxon>Ascomycota</taxon>
        <taxon>Pezizomycotina</taxon>
        <taxon>Leotiomycetes</taxon>
        <taxon>Helotiales</taxon>
        <taxon>Dermateaceae</taxon>
        <taxon>Coleophoma</taxon>
    </lineage>
</organism>
<evidence type="ECO:0000256" key="1">
    <source>
        <dbReference type="ARBA" id="ARBA00022723"/>
    </source>
</evidence>
<dbReference type="SMART" id="SM00906">
    <property type="entry name" value="Fungal_trans"/>
    <property type="match status" value="1"/>
</dbReference>
<dbReference type="Pfam" id="PF04082">
    <property type="entry name" value="Fungal_trans"/>
    <property type="match status" value="1"/>
</dbReference>
<feature type="region of interest" description="Disordered" evidence="3">
    <location>
        <begin position="93"/>
        <end position="149"/>
    </location>
</feature>
<dbReference type="GO" id="GO:0001080">
    <property type="term" value="P:nitrogen catabolite activation of transcription from RNA polymerase II promoter"/>
    <property type="evidence" value="ECO:0007669"/>
    <property type="project" value="TreeGrafter"/>
</dbReference>
<evidence type="ECO:0000313" key="5">
    <source>
        <dbReference type="EMBL" id="RDW72849.1"/>
    </source>
</evidence>
<dbReference type="PROSITE" id="PS00463">
    <property type="entry name" value="ZN2_CY6_FUNGAL_1"/>
    <property type="match status" value="1"/>
</dbReference>
<dbReference type="PANTHER" id="PTHR31668">
    <property type="entry name" value="GLUCOSE TRANSPORT TRANSCRIPTION REGULATOR RGT1-RELATED-RELATED"/>
    <property type="match status" value="1"/>
</dbReference>
<dbReference type="CDD" id="cd00067">
    <property type="entry name" value="GAL4"/>
    <property type="match status" value="1"/>
</dbReference>
<dbReference type="Pfam" id="PF00172">
    <property type="entry name" value="Zn_clus"/>
    <property type="match status" value="1"/>
</dbReference>
<comment type="caution">
    <text evidence="5">The sequence shown here is derived from an EMBL/GenBank/DDBJ whole genome shotgun (WGS) entry which is preliminary data.</text>
</comment>
<dbReference type="SMART" id="SM00066">
    <property type="entry name" value="GAL4"/>
    <property type="match status" value="1"/>
</dbReference>
<protein>
    <recommendedName>
        <fullName evidence="4">Zn(2)-C6 fungal-type domain-containing protein</fullName>
    </recommendedName>
</protein>
<feature type="region of interest" description="Disordered" evidence="3">
    <location>
        <begin position="1"/>
        <end position="28"/>
    </location>
</feature>
<dbReference type="SUPFAM" id="SSF57701">
    <property type="entry name" value="Zn2/Cys6 DNA-binding domain"/>
    <property type="match status" value="1"/>
</dbReference>
<keyword evidence="6" id="KW-1185">Reference proteome</keyword>
<dbReference type="PROSITE" id="PS50048">
    <property type="entry name" value="ZN2_CY6_FUNGAL_2"/>
    <property type="match status" value="1"/>
</dbReference>
<keyword evidence="2" id="KW-0539">Nucleus</keyword>
<proteinExistence type="predicted"/>
<dbReference type="CDD" id="cd12148">
    <property type="entry name" value="fungal_TF_MHR"/>
    <property type="match status" value="1"/>
</dbReference>
<dbReference type="InterPro" id="IPR050797">
    <property type="entry name" value="Carb_Metab_Trans_Reg"/>
</dbReference>
<dbReference type="Gene3D" id="4.10.240.10">
    <property type="entry name" value="Zn(2)-C6 fungal-type DNA-binding domain"/>
    <property type="match status" value="1"/>
</dbReference>
<dbReference type="GO" id="GO:0006351">
    <property type="term" value="P:DNA-templated transcription"/>
    <property type="evidence" value="ECO:0007669"/>
    <property type="project" value="InterPro"/>
</dbReference>
<dbReference type="GO" id="GO:0000981">
    <property type="term" value="F:DNA-binding transcription factor activity, RNA polymerase II-specific"/>
    <property type="evidence" value="ECO:0007669"/>
    <property type="project" value="InterPro"/>
</dbReference>
<dbReference type="STRING" id="1849047.A0A3D8RFM3"/>
<reference evidence="5 6" key="1">
    <citation type="journal article" date="2018" name="IMA Fungus">
        <title>IMA Genome-F 9: Draft genome sequence of Annulohypoxylon stygium, Aspergillus mulundensis, Berkeleyomyces basicola (syn. Thielaviopsis basicola), Ceratocystis smalleyi, two Cercospora beticola strains, Coleophoma cylindrospora, Fusarium fracticaudum, Phialophora cf. hyalina, and Morchella septimelata.</title>
        <authorList>
            <person name="Wingfield B.D."/>
            <person name="Bills G.F."/>
            <person name="Dong Y."/>
            <person name="Huang W."/>
            <person name="Nel W.J."/>
            <person name="Swalarsk-Parry B.S."/>
            <person name="Vaghefi N."/>
            <person name="Wilken P.M."/>
            <person name="An Z."/>
            <person name="de Beer Z.W."/>
            <person name="De Vos L."/>
            <person name="Chen L."/>
            <person name="Duong T.A."/>
            <person name="Gao Y."/>
            <person name="Hammerbacher A."/>
            <person name="Kikkert J.R."/>
            <person name="Li Y."/>
            <person name="Li H."/>
            <person name="Li K."/>
            <person name="Li Q."/>
            <person name="Liu X."/>
            <person name="Ma X."/>
            <person name="Naidoo K."/>
            <person name="Pethybridge S.J."/>
            <person name="Sun J."/>
            <person name="Steenkamp E.T."/>
            <person name="van der Nest M.A."/>
            <person name="van Wyk S."/>
            <person name="Wingfield M.J."/>
            <person name="Xiong C."/>
            <person name="Yue Q."/>
            <person name="Zhang X."/>
        </authorList>
    </citation>
    <scope>NUCLEOTIDE SEQUENCE [LARGE SCALE GENOMIC DNA]</scope>
    <source>
        <strain evidence="5 6">BP6252</strain>
    </source>
</reference>
<dbReference type="PANTHER" id="PTHR31668:SF10">
    <property type="entry name" value="ZN(II)2CYS6 TRANSCRIPTION FACTOR (EUROFUNG)"/>
    <property type="match status" value="1"/>
</dbReference>
<keyword evidence="1" id="KW-0479">Metal-binding</keyword>
<feature type="domain" description="Zn(2)-C6 fungal-type" evidence="4">
    <location>
        <begin position="37"/>
        <end position="69"/>
    </location>
</feature>
<gene>
    <name evidence="5" type="ORF">BP6252_06756</name>
</gene>
<evidence type="ECO:0000259" key="4">
    <source>
        <dbReference type="PROSITE" id="PS50048"/>
    </source>
</evidence>
<dbReference type="GO" id="GO:0003677">
    <property type="term" value="F:DNA binding"/>
    <property type="evidence" value="ECO:0007669"/>
    <property type="project" value="InterPro"/>
</dbReference>
<dbReference type="EMBL" id="PDLM01000007">
    <property type="protein sequence ID" value="RDW72849.1"/>
    <property type="molecule type" value="Genomic_DNA"/>
</dbReference>
<dbReference type="AlphaFoldDB" id="A0A3D8RFM3"/>
<dbReference type="Proteomes" id="UP000256645">
    <property type="component" value="Unassembled WGS sequence"/>
</dbReference>
<accession>A0A3D8RFM3</accession>
<evidence type="ECO:0000256" key="3">
    <source>
        <dbReference type="SAM" id="MobiDB-lite"/>
    </source>
</evidence>
<evidence type="ECO:0000313" key="6">
    <source>
        <dbReference type="Proteomes" id="UP000256645"/>
    </source>
</evidence>
<dbReference type="GO" id="GO:0008270">
    <property type="term" value="F:zinc ion binding"/>
    <property type="evidence" value="ECO:0007669"/>
    <property type="project" value="InterPro"/>
</dbReference>
<dbReference type="InterPro" id="IPR036864">
    <property type="entry name" value="Zn2-C6_fun-type_DNA-bd_sf"/>
</dbReference>
<feature type="compositionally biased region" description="Polar residues" evidence="3">
    <location>
        <begin position="113"/>
        <end position="132"/>
    </location>
</feature>
<name>A0A3D8RFM3_9HELO</name>
<dbReference type="GO" id="GO:0005634">
    <property type="term" value="C:nucleus"/>
    <property type="evidence" value="ECO:0007669"/>
    <property type="project" value="TreeGrafter"/>
</dbReference>
<dbReference type="InterPro" id="IPR007219">
    <property type="entry name" value="XnlR_reg_dom"/>
</dbReference>
<dbReference type="InterPro" id="IPR001138">
    <property type="entry name" value="Zn2Cys6_DnaBD"/>
</dbReference>
<sequence>MSPERPHSQLPPRMQVQSPVVGPAGTARPYRSHKIRACDLCRKRKSRCAIDTAGQPCTLCLSQGVQCQFNKPKTPHPQIEAQPRGLAKGITRSRLASTSTRHRPSASRPPLDQSHQWSFSDPTGKLLSTSESRGPRLQSPPIANSSQSTHIVGPVAAQDAQVLEQYMSPDDGRPQEETSQTRYELYSVDPAKPVLYTLIPRRREGLPMTSDPGSKERAILDQILMPMQQEIITRYMSPAVGYSTWHLVMYIFSFFEQFNSSFPMLDNAVYSGSYTAWNKNVSQTIICEIYAIALTYWNQSRGRAEPSLADHRFVWNLAVKALRDDFMAPGLSTVQAALLDLTGRPIYSMTGNGINNGRTLSLSYSLGLNRDPSRWNLSGPEKDVRIRMWWGVLIHDRWGSFAHKTPPHIFNAHYDVPLPQLGGSQLQAGGFASGEQRFLCFLQLCSLTEILGGLLPLVYDLRTSSQKEIMRKVRRLKADLDQWEDSLSDFISMTEEKEAVVSGSSSLKLGYLAIKMLICRIELHSITHSSTSDTIEVRQYHQAECRNSAKTIVDFIVSLKTSNLHEFWLPYSAYHLGSAATLLLRCALETTDEGVAQSCVSSARALVSRLRRAREEDDWDLADYCLLQCEGVLHRMTTHVDQQHHQNIAPMPTPLDLASSGNYNEAPWPLGANETGVSSDIHFHDLWDMFRFEESDFV</sequence>
<dbReference type="OrthoDB" id="3034343at2759"/>
<evidence type="ECO:0000256" key="2">
    <source>
        <dbReference type="ARBA" id="ARBA00023242"/>
    </source>
</evidence>